<feature type="domain" description="NADH-ubiquinone oxidoreductase 51kDa subunit iron-sulphur binding" evidence="6">
    <location>
        <begin position="485"/>
        <end position="530"/>
    </location>
</feature>
<proteinExistence type="inferred from homology"/>
<dbReference type="PROSITE" id="PS00644">
    <property type="entry name" value="COMPLEX1_51K_1"/>
    <property type="match status" value="1"/>
</dbReference>
<keyword evidence="4" id="KW-0408">Iron</keyword>
<keyword evidence="2" id="KW-0004">4Fe-4S</keyword>
<evidence type="ECO:0000313" key="7">
    <source>
        <dbReference type="EMBL" id="WGK69580.1"/>
    </source>
</evidence>
<dbReference type="EMBL" id="CP123443">
    <property type="protein sequence ID" value="WGK69580.1"/>
    <property type="molecule type" value="Genomic_DNA"/>
</dbReference>
<dbReference type="PANTHER" id="PTHR43578">
    <property type="entry name" value="NADH-QUINONE OXIDOREDUCTASE SUBUNIT F"/>
    <property type="match status" value="1"/>
</dbReference>
<dbReference type="Pfam" id="PF01512">
    <property type="entry name" value="Complex1_51K"/>
    <property type="match status" value="1"/>
</dbReference>
<dbReference type="Proteomes" id="UP001228690">
    <property type="component" value="Chromosome"/>
</dbReference>
<evidence type="ECO:0000256" key="4">
    <source>
        <dbReference type="ARBA" id="ARBA00023004"/>
    </source>
</evidence>
<keyword evidence="3" id="KW-0479">Metal-binding</keyword>
<dbReference type="Gene3D" id="1.20.1440.230">
    <property type="entry name" value="NADH-ubiquinone oxidoreductase 51kDa subunit, iron-sulphur binding domain"/>
    <property type="match status" value="1"/>
</dbReference>
<evidence type="ECO:0000256" key="1">
    <source>
        <dbReference type="ARBA" id="ARBA00007523"/>
    </source>
</evidence>
<dbReference type="InterPro" id="IPR036249">
    <property type="entry name" value="Thioredoxin-like_sf"/>
</dbReference>
<accession>A0ABY8MJ05</accession>
<evidence type="ECO:0000313" key="8">
    <source>
        <dbReference type="Proteomes" id="UP001228690"/>
    </source>
</evidence>
<protein>
    <submittedName>
        <fullName evidence="7">NAD(P)H-dependent oxidoreductase subunit E</fullName>
    </submittedName>
</protein>
<dbReference type="SUPFAM" id="SSF140490">
    <property type="entry name" value="Nqo1C-terminal domain-like"/>
    <property type="match status" value="1"/>
</dbReference>
<dbReference type="PANTHER" id="PTHR43578:SF3">
    <property type="entry name" value="NADH-QUINONE OXIDOREDUCTASE SUBUNIT F"/>
    <property type="match status" value="1"/>
</dbReference>
<dbReference type="InterPro" id="IPR041921">
    <property type="entry name" value="NuoE_N"/>
</dbReference>
<evidence type="ECO:0000256" key="5">
    <source>
        <dbReference type="ARBA" id="ARBA00023014"/>
    </source>
</evidence>
<evidence type="ECO:0000259" key="6">
    <source>
        <dbReference type="SMART" id="SM00928"/>
    </source>
</evidence>
<dbReference type="InterPro" id="IPR019575">
    <property type="entry name" value="Nuop51_4Fe4S-bd"/>
</dbReference>
<dbReference type="Gene3D" id="3.40.50.11540">
    <property type="entry name" value="NADH-ubiquinone oxidoreductase 51kDa subunit"/>
    <property type="match status" value="1"/>
</dbReference>
<dbReference type="SUPFAM" id="SSF142019">
    <property type="entry name" value="Nqo1 FMN-binding domain-like"/>
    <property type="match status" value="1"/>
</dbReference>
<dbReference type="RefSeq" id="WP_326927766.1">
    <property type="nucleotide sequence ID" value="NZ_CP123443.1"/>
</dbReference>
<reference evidence="7 8" key="1">
    <citation type="submission" date="2023-04" db="EMBL/GenBank/DDBJ databases">
        <title>Spirochaete genome identified in red abalone sample constitutes a novel genus.</title>
        <authorList>
            <person name="Sharma S.P."/>
            <person name="Purcell C.M."/>
            <person name="Hyde J.R."/>
            <person name="Severin A.J."/>
        </authorList>
    </citation>
    <scope>NUCLEOTIDE SEQUENCE [LARGE SCALE GENOMIC DNA]</scope>
    <source>
        <strain evidence="7 8">SP-2023</strain>
    </source>
</reference>
<dbReference type="SMART" id="SM00928">
    <property type="entry name" value="NADH_4Fe-4S"/>
    <property type="match status" value="1"/>
</dbReference>
<dbReference type="InterPro" id="IPR001949">
    <property type="entry name" value="NADH-UbQ_OxRdtase_51kDa_CS"/>
</dbReference>
<dbReference type="Gene3D" id="3.40.30.10">
    <property type="entry name" value="Glutaredoxin"/>
    <property type="match status" value="1"/>
</dbReference>
<comment type="similarity">
    <text evidence="1">Belongs to the complex I 51 kDa subunit family.</text>
</comment>
<evidence type="ECO:0000256" key="3">
    <source>
        <dbReference type="ARBA" id="ARBA00022723"/>
    </source>
</evidence>
<dbReference type="Gene3D" id="1.10.10.1590">
    <property type="entry name" value="NADH-quinone oxidoreductase subunit E"/>
    <property type="match status" value="1"/>
</dbReference>
<dbReference type="Gene3D" id="3.10.20.600">
    <property type="match status" value="1"/>
</dbReference>
<dbReference type="Pfam" id="PF10589">
    <property type="entry name" value="NADH_4Fe-4S"/>
    <property type="match status" value="1"/>
</dbReference>
<gene>
    <name evidence="7" type="ORF">P0082_01595</name>
</gene>
<sequence length="601" mass="66367">MKDSILRSILAEYPKDRAYLIDILVRVQEGDGHISDQSVQALAEYFCISPLDVKETISFYHFLHQQPTGKHIIYVADTVIARMNGYDAVLAALEQETGCALEETSADGLFSLFETACIGLSDQEPAILIDMIPFTQLTPAKVKSVIAEIRNGKTAEQITNPQGIDKTSLGYIENLVKSNIQECGPVFFSNKIKTEQILGEVCSRSPDDVISELTNSQLRGRGGAGFMTGLKWDICRRAEGEEKVIICNADEGEPGTFKDRVLLTKAPEQVILGMLIASYSVGATEGILYLRYEYNYLHCYLENILSDMRTQNLLGKNILGKKGFDFDIRVHLGAGAYICGDESALIESCEGKRGTPRVKPPFPVQKGYKGKPTIVNNVETFANVGRISEKGVKFYLSLGTANSSGTRLISVSGDVRQPGIYEIEWGITLDEVLEKVGAVDPKAVQISGPSGECVSAKLDGKRVFSYQDLSCNGSLMVFNSQRDILDIVRHYMQFFVNESCGICVPCRVGNVELLKKIQLFVDGKAVENDIEEIISWSKIVRSGSRCGLGTTSPKSIMQTIDRFPEIYRSKTAKQEGPLLRSFSLDEALEGYEKAKRELMPN</sequence>
<dbReference type="InterPro" id="IPR037207">
    <property type="entry name" value="Nuop51_4Fe4S-bd_sf"/>
</dbReference>
<organism evidence="7 8">
    <name type="scientific">Candidatus Haliotispira prima</name>
    <dbReference type="NCBI Taxonomy" id="3034016"/>
    <lineage>
        <taxon>Bacteria</taxon>
        <taxon>Pseudomonadati</taxon>
        <taxon>Spirochaetota</taxon>
        <taxon>Spirochaetia</taxon>
        <taxon>Spirochaetales</taxon>
        <taxon>Spirochaetaceae</taxon>
        <taxon>Candidatus Haliotispira</taxon>
    </lineage>
</organism>
<keyword evidence="8" id="KW-1185">Reference proteome</keyword>
<dbReference type="InterPro" id="IPR011538">
    <property type="entry name" value="Nuo51_FMN-bd"/>
</dbReference>
<dbReference type="SUPFAM" id="SSF52833">
    <property type="entry name" value="Thioredoxin-like"/>
    <property type="match status" value="1"/>
</dbReference>
<dbReference type="PROSITE" id="PS00645">
    <property type="entry name" value="COMPLEX1_51K_2"/>
    <property type="match status" value="1"/>
</dbReference>
<dbReference type="Pfam" id="PF01257">
    <property type="entry name" value="2Fe-2S_thioredx"/>
    <property type="match status" value="1"/>
</dbReference>
<evidence type="ECO:0000256" key="2">
    <source>
        <dbReference type="ARBA" id="ARBA00022485"/>
    </source>
</evidence>
<name>A0ABY8MJ05_9SPIO</name>
<keyword evidence="5" id="KW-0411">Iron-sulfur</keyword>
<dbReference type="InterPro" id="IPR037225">
    <property type="entry name" value="Nuo51_FMN-bd_sf"/>
</dbReference>
<dbReference type="SUPFAM" id="SSF142984">
    <property type="entry name" value="Nqo1 middle domain-like"/>
    <property type="match status" value="1"/>
</dbReference>